<proteinExistence type="predicted"/>
<feature type="transmembrane region" description="Helical" evidence="6">
    <location>
        <begin position="115"/>
        <end position="135"/>
    </location>
</feature>
<keyword evidence="4 6" id="KW-1133">Transmembrane helix</keyword>
<evidence type="ECO:0000256" key="3">
    <source>
        <dbReference type="ARBA" id="ARBA00022692"/>
    </source>
</evidence>
<sequence length="497" mass="53831">MSSATLVIAGQILYSASNLIERAIIANALSTEAYGQVGIGLSLLFIGTTVGLLGFRSGIPRYVSRFTDDTEIRGAVVTGLVASVASSVVVAVVLYTNVDLIASYLLDPGDSTLLLRLFILTIPVVTLLQIGTSAIRGMENTLYRTYAEQLAYPGLRLLLMAVFLLGLGWGIAATGYAYLASAAVGVIIAFALFNRLFSMRGPVETSFREMLSYSLPLVLSGLAVRLLTKADTLMVGYFQTTVDVAYYEAAFPLATGLQLFLGAFGFLYFPLISRLDSEDRLGEVNNMYKLTTKWVYLLTFPVFLLLFAFPSDVLRIVLRPEYSAAGLALSILSVGYFTQAAAGRCIETLSAFGRTRLVFMINGLSFLLNFCLNLYLIPEYSFVGAAVSSAVAFVFLNSLTVGLLWRLYGVTPFSTHSVRTFVALPFALVPPALVVSRLVTLSLPTFVLAVVVLPILSVVVYVAAGCTESEDRIVVDLAEDKLGRSIPFVDRIIPPRE</sequence>
<evidence type="ECO:0000256" key="4">
    <source>
        <dbReference type="ARBA" id="ARBA00022989"/>
    </source>
</evidence>
<dbReference type="GO" id="GO:0005886">
    <property type="term" value="C:plasma membrane"/>
    <property type="evidence" value="ECO:0007669"/>
    <property type="project" value="UniProtKB-SubCell"/>
</dbReference>
<dbReference type="CDD" id="cd13128">
    <property type="entry name" value="MATE_Wzx_like"/>
    <property type="match status" value="1"/>
</dbReference>
<feature type="transmembrane region" description="Helical" evidence="6">
    <location>
        <begin position="324"/>
        <end position="345"/>
    </location>
</feature>
<feature type="transmembrane region" description="Helical" evidence="6">
    <location>
        <begin position="250"/>
        <end position="273"/>
    </location>
</feature>
<dbReference type="PANTHER" id="PTHR30250:SF27">
    <property type="entry name" value="POLYSACCHARIDE BIOSYNTHESIS PROTEIN"/>
    <property type="match status" value="1"/>
</dbReference>
<feature type="transmembrane region" description="Helical" evidence="6">
    <location>
        <begin position="382"/>
        <end position="408"/>
    </location>
</feature>
<dbReference type="Pfam" id="PF01943">
    <property type="entry name" value="Polysacc_synt"/>
    <property type="match status" value="1"/>
</dbReference>
<gene>
    <name evidence="7" type="ORF">K933_16622</name>
</gene>
<dbReference type="eggNOG" id="arCOG02209">
    <property type="taxonomic scope" value="Archaea"/>
</dbReference>
<keyword evidence="2" id="KW-1003">Cell membrane</keyword>
<reference evidence="7 8" key="1">
    <citation type="journal article" date="2013" name="Genome Announc.">
        <title>Draft Genome Sequence of 'Candidatus Halobonum tyrrellensis' Strain G22, Isolated from the Hypersaline Waters of Lake Tyrrell, Australia.</title>
        <authorList>
            <person name="Ugalde J.A."/>
            <person name="Narasingarao P."/>
            <person name="Kuo S."/>
            <person name="Podell S."/>
            <person name="Allen E.E."/>
        </authorList>
    </citation>
    <scope>NUCLEOTIDE SEQUENCE [LARGE SCALE GENOMIC DNA]</scope>
    <source>
        <strain evidence="7 8">G22</strain>
    </source>
</reference>
<evidence type="ECO:0000256" key="5">
    <source>
        <dbReference type="ARBA" id="ARBA00023136"/>
    </source>
</evidence>
<comment type="caution">
    <text evidence="7">The sequence shown here is derived from an EMBL/GenBank/DDBJ whole genome shotgun (WGS) entry which is preliminary data.</text>
</comment>
<comment type="subcellular location">
    <subcellularLocation>
        <location evidence="1">Cell membrane</location>
        <topology evidence="1">Multi-pass membrane protein</topology>
    </subcellularLocation>
</comment>
<evidence type="ECO:0000256" key="1">
    <source>
        <dbReference type="ARBA" id="ARBA00004651"/>
    </source>
</evidence>
<dbReference type="AlphaFoldDB" id="V4HGH3"/>
<keyword evidence="3 6" id="KW-0812">Transmembrane</keyword>
<feature type="transmembrane region" description="Helical" evidence="6">
    <location>
        <begin position="75"/>
        <end position="95"/>
    </location>
</feature>
<feature type="transmembrane region" description="Helical" evidence="6">
    <location>
        <begin position="357"/>
        <end position="376"/>
    </location>
</feature>
<feature type="transmembrane region" description="Helical" evidence="6">
    <location>
        <begin position="445"/>
        <end position="464"/>
    </location>
</feature>
<feature type="transmembrane region" description="Helical" evidence="6">
    <location>
        <begin position="178"/>
        <end position="198"/>
    </location>
</feature>
<feature type="transmembrane region" description="Helical" evidence="6">
    <location>
        <begin position="420"/>
        <end position="439"/>
    </location>
</feature>
<keyword evidence="8" id="KW-1185">Reference proteome</keyword>
<protein>
    <submittedName>
        <fullName evidence="7">Membrane protein involved in the export of O-antigen and teichoic acid</fullName>
    </submittedName>
</protein>
<dbReference type="Proteomes" id="UP000017840">
    <property type="component" value="Unassembled WGS sequence"/>
</dbReference>
<dbReference type="InterPro" id="IPR050833">
    <property type="entry name" value="Poly_Biosynth_Transport"/>
</dbReference>
<dbReference type="EMBL" id="ASGZ01000068">
    <property type="protein sequence ID" value="ESP86904.1"/>
    <property type="molecule type" value="Genomic_DNA"/>
</dbReference>
<dbReference type="PANTHER" id="PTHR30250">
    <property type="entry name" value="PST FAMILY PREDICTED COLANIC ACID TRANSPORTER"/>
    <property type="match status" value="1"/>
</dbReference>
<accession>V4HGH3</accession>
<feature type="transmembrane region" description="Helical" evidence="6">
    <location>
        <begin position="155"/>
        <end position="172"/>
    </location>
</feature>
<dbReference type="InterPro" id="IPR002797">
    <property type="entry name" value="Polysacc_synth"/>
</dbReference>
<evidence type="ECO:0000256" key="2">
    <source>
        <dbReference type="ARBA" id="ARBA00022475"/>
    </source>
</evidence>
<evidence type="ECO:0000256" key="6">
    <source>
        <dbReference type="SAM" id="Phobius"/>
    </source>
</evidence>
<feature type="transmembrane region" description="Helical" evidence="6">
    <location>
        <begin position="210"/>
        <end position="230"/>
    </location>
</feature>
<keyword evidence="5 6" id="KW-0472">Membrane</keyword>
<evidence type="ECO:0000313" key="7">
    <source>
        <dbReference type="EMBL" id="ESP86904.1"/>
    </source>
</evidence>
<organism evidence="7 8">
    <name type="scientific">Candidatus Halobonum tyrrellensis G22</name>
    <dbReference type="NCBI Taxonomy" id="1324957"/>
    <lineage>
        <taxon>Archaea</taxon>
        <taxon>Methanobacteriati</taxon>
        <taxon>Methanobacteriota</taxon>
        <taxon>Stenosarchaea group</taxon>
        <taxon>Halobacteria</taxon>
        <taxon>Halobacteriales</taxon>
        <taxon>Haloferacaceae</taxon>
        <taxon>Candidatus Halobonum</taxon>
    </lineage>
</organism>
<evidence type="ECO:0000313" key="8">
    <source>
        <dbReference type="Proteomes" id="UP000017840"/>
    </source>
</evidence>
<name>V4HGH3_9EURY</name>
<feature type="transmembrane region" description="Helical" evidence="6">
    <location>
        <begin position="38"/>
        <end position="55"/>
    </location>
</feature>
<feature type="transmembrane region" description="Helical" evidence="6">
    <location>
        <begin position="294"/>
        <end position="318"/>
    </location>
</feature>
<dbReference type="STRING" id="1324957.K933_16622"/>